<feature type="compositionally biased region" description="Polar residues" evidence="1">
    <location>
        <begin position="11"/>
        <end position="22"/>
    </location>
</feature>
<reference evidence="2" key="1">
    <citation type="submission" date="2016-07" db="EMBL/GenBank/DDBJ databases">
        <authorList>
            <person name="Bretaudeau A."/>
        </authorList>
    </citation>
    <scope>NUCLEOTIDE SEQUENCE</scope>
    <source>
        <strain evidence="2">Rice</strain>
        <tissue evidence="2">Whole body</tissue>
    </source>
</reference>
<feature type="compositionally biased region" description="Low complexity" evidence="1">
    <location>
        <begin position="51"/>
        <end position="65"/>
    </location>
</feature>
<proteinExistence type="predicted"/>
<feature type="compositionally biased region" description="Basic and acidic residues" evidence="1">
    <location>
        <begin position="1"/>
        <end position="10"/>
    </location>
</feature>
<organism evidence="2">
    <name type="scientific">Spodoptera frugiperda</name>
    <name type="common">Fall armyworm</name>
    <dbReference type="NCBI Taxonomy" id="7108"/>
    <lineage>
        <taxon>Eukaryota</taxon>
        <taxon>Metazoa</taxon>
        <taxon>Ecdysozoa</taxon>
        <taxon>Arthropoda</taxon>
        <taxon>Hexapoda</taxon>
        <taxon>Insecta</taxon>
        <taxon>Pterygota</taxon>
        <taxon>Neoptera</taxon>
        <taxon>Endopterygota</taxon>
        <taxon>Lepidoptera</taxon>
        <taxon>Glossata</taxon>
        <taxon>Ditrysia</taxon>
        <taxon>Noctuoidea</taxon>
        <taxon>Noctuidae</taxon>
        <taxon>Amphipyrinae</taxon>
        <taxon>Spodoptera</taxon>
    </lineage>
</organism>
<feature type="region of interest" description="Disordered" evidence="1">
    <location>
        <begin position="1"/>
        <end position="22"/>
    </location>
</feature>
<feature type="region of interest" description="Disordered" evidence="1">
    <location>
        <begin position="51"/>
        <end position="99"/>
    </location>
</feature>
<accession>A0A2H1WM78</accession>
<gene>
    <name evidence="2" type="ORF">SFRICE_018700</name>
</gene>
<evidence type="ECO:0000256" key="1">
    <source>
        <dbReference type="SAM" id="MobiDB-lite"/>
    </source>
</evidence>
<protein>
    <submittedName>
        <fullName evidence="2">SFRICE_018700</fullName>
    </submittedName>
</protein>
<dbReference type="EMBL" id="ODYU01009590">
    <property type="protein sequence ID" value="SOQ54128.1"/>
    <property type="molecule type" value="Genomic_DNA"/>
</dbReference>
<sequence length="343" mass="37905">MYTRMDRLDQSDTTASQKTNTKQRLRCVSEVIGGQIFPIFQIPNSVTTGRRPLLNKSLPLSPPRRTTSRHLHPLAPRHSDDIVRPPSGRSAHVTSSGPRSPLDLDLIEYQTRGKRGGKRLIPYLMELVVLVKVPGGVYKSDPYVRHVAAQRAITPPQHQSCGLPRFTRVSARKVGVEMGSAAWLAFSWDKNISCVLYQTIIYRCSKFHPDPFSCFDTRSRGTEMNRFIRARGRVRKGQLHVELGGKSSNDFSRQGKVKGSVRLLLTKNHPVPSPACRAGAPVNPLVTSLALSEARGNVRLLLTKNHPVPTPAFQTGTPINAMEGFPTIDTSHTLSGNLPRAAT</sequence>
<dbReference type="AlphaFoldDB" id="A0A2H1WM78"/>
<name>A0A2H1WM78_SPOFR</name>
<evidence type="ECO:0000313" key="2">
    <source>
        <dbReference type="EMBL" id="SOQ54128.1"/>
    </source>
</evidence>